<dbReference type="InterPro" id="IPR029068">
    <property type="entry name" value="Glyas_Bleomycin-R_OHBP_Dase"/>
</dbReference>
<gene>
    <name evidence="2" type="ORF">MPL3356_200026</name>
</gene>
<dbReference type="Gene3D" id="3.30.720.110">
    <property type="match status" value="1"/>
</dbReference>
<evidence type="ECO:0000313" key="3">
    <source>
        <dbReference type="Proteomes" id="UP000045285"/>
    </source>
</evidence>
<evidence type="ECO:0000313" key="2">
    <source>
        <dbReference type="EMBL" id="CDX16040.1"/>
    </source>
</evidence>
<dbReference type="InterPro" id="IPR037523">
    <property type="entry name" value="VOC_core"/>
</dbReference>
<protein>
    <recommendedName>
        <fullName evidence="1">VOC domain-containing protein</fullName>
    </recommendedName>
</protein>
<dbReference type="STRING" id="69974.MPLDJ20_60714"/>
<dbReference type="EMBL" id="CCMZ01000013">
    <property type="protein sequence ID" value="CDX16040.1"/>
    <property type="molecule type" value="Genomic_DNA"/>
</dbReference>
<dbReference type="PIRSF" id="PIRSF039020">
    <property type="entry name" value="EhpR"/>
    <property type="match status" value="1"/>
</dbReference>
<name>A0A090FA65_MESPL</name>
<accession>A0A090FA65</accession>
<dbReference type="SUPFAM" id="SSF54593">
    <property type="entry name" value="Glyoxalase/Bleomycin resistance protein/Dihydroxybiphenyl dioxygenase"/>
    <property type="match status" value="1"/>
</dbReference>
<organism evidence="2 3">
    <name type="scientific">Mesorhizobium plurifarium</name>
    <dbReference type="NCBI Taxonomy" id="69974"/>
    <lineage>
        <taxon>Bacteria</taxon>
        <taxon>Pseudomonadati</taxon>
        <taxon>Pseudomonadota</taxon>
        <taxon>Alphaproteobacteria</taxon>
        <taxon>Hyphomicrobiales</taxon>
        <taxon>Phyllobacteriaceae</taxon>
        <taxon>Mesorhizobium</taxon>
    </lineage>
</organism>
<proteinExistence type="predicted"/>
<dbReference type="InterPro" id="IPR004360">
    <property type="entry name" value="Glyas_Fos-R_dOase_dom"/>
</dbReference>
<feature type="domain" description="VOC" evidence="1">
    <location>
        <begin position="3"/>
        <end position="120"/>
    </location>
</feature>
<dbReference type="InterPro" id="IPR026275">
    <property type="entry name" value="Glyoxalase/dOase/EhpR"/>
</dbReference>
<sequence>MTTPNFVILYVDSPEKSGAFYASLLGREPVESSPTFVMFVLDKGFKLGLWSRHTVEPAATATGGGGELVIAVENAAAVDATHADWIGRGLKVLQAPTDLDFGRTFVALDPDNHRLRVYWPFEGAQE</sequence>
<dbReference type="AlphaFoldDB" id="A0A090FA65"/>
<reference evidence="3" key="1">
    <citation type="submission" date="2014-08" db="EMBL/GenBank/DDBJ databases">
        <authorList>
            <person name="Moulin L."/>
        </authorList>
    </citation>
    <scope>NUCLEOTIDE SEQUENCE [LARGE SCALE GENOMIC DNA]</scope>
</reference>
<keyword evidence="3" id="KW-1185">Reference proteome</keyword>
<dbReference type="PROSITE" id="PS51819">
    <property type="entry name" value="VOC"/>
    <property type="match status" value="1"/>
</dbReference>
<evidence type="ECO:0000259" key="1">
    <source>
        <dbReference type="PROSITE" id="PS51819"/>
    </source>
</evidence>
<dbReference type="Gene3D" id="3.30.720.120">
    <property type="match status" value="1"/>
</dbReference>
<dbReference type="Proteomes" id="UP000045285">
    <property type="component" value="Unassembled WGS sequence"/>
</dbReference>
<dbReference type="Pfam" id="PF00903">
    <property type="entry name" value="Glyoxalase"/>
    <property type="match status" value="1"/>
</dbReference>